<feature type="compositionally biased region" description="Low complexity" evidence="1">
    <location>
        <begin position="24"/>
        <end position="42"/>
    </location>
</feature>
<dbReference type="AlphaFoldDB" id="A0A1I1NE72"/>
<dbReference type="InterPro" id="IPR025303">
    <property type="entry name" value="PdaC"/>
</dbReference>
<evidence type="ECO:0000256" key="1">
    <source>
        <dbReference type="SAM" id="MobiDB-lite"/>
    </source>
</evidence>
<feature type="compositionally biased region" description="Basic and acidic residues" evidence="1">
    <location>
        <begin position="43"/>
        <end position="71"/>
    </location>
</feature>
<feature type="domain" description="Deacetylase PdaC" evidence="3">
    <location>
        <begin position="93"/>
        <end position="171"/>
    </location>
</feature>
<organism evidence="4 5">
    <name type="scientific">Clostridium uliginosum</name>
    <dbReference type="NCBI Taxonomy" id="119641"/>
    <lineage>
        <taxon>Bacteria</taxon>
        <taxon>Bacillati</taxon>
        <taxon>Bacillota</taxon>
        <taxon>Clostridia</taxon>
        <taxon>Eubacteriales</taxon>
        <taxon>Clostridiaceae</taxon>
        <taxon>Clostridium</taxon>
    </lineage>
</organism>
<keyword evidence="2" id="KW-0732">Signal</keyword>
<dbReference type="Proteomes" id="UP000199263">
    <property type="component" value="Unassembled WGS sequence"/>
</dbReference>
<accession>A0A1I1NE72</accession>
<evidence type="ECO:0000313" key="4">
    <source>
        <dbReference type="EMBL" id="SFC93758.1"/>
    </source>
</evidence>
<keyword evidence="5" id="KW-1185">Reference proteome</keyword>
<dbReference type="EMBL" id="FOMG01000014">
    <property type="protein sequence ID" value="SFC93758.1"/>
    <property type="molecule type" value="Genomic_DNA"/>
</dbReference>
<sequence>MKIKIIIPLILVTLASTILLSGCTNPNENSSSNTTNVYTSDNKIVDKNNTEDKINDSNLNKESDISKEGTSSKDLVNNLNRYEIVTKTYHKNSVEINYPQVKNFSNEERLKAINKDLEEEALSILKNYFEDDPNINEVTMDINYEVKLRNNNYISIVYTGYSNVTGAAYPVSVFYTTNIDIEKGSSIRLLDYADVNDVLNKLKDPNVVTVLSDNKELVEAQRSILENYDSKELLSMLKEADFYKSNEKLESPPNGVYSYMDDGNIVISLEVNHAMGDHAEFAVKK</sequence>
<dbReference type="RefSeq" id="WP_175559966.1">
    <property type="nucleotide sequence ID" value="NZ_FOMG01000014.1"/>
</dbReference>
<dbReference type="PROSITE" id="PS51257">
    <property type="entry name" value="PROKAR_LIPOPROTEIN"/>
    <property type="match status" value="1"/>
</dbReference>
<dbReference type="Gene3D" id="3.30.565.40">
    <property type="entry name" value="Fervidobacterium nodosum Rt17-B1 like"/>
    <property type="match status" value="1"/>
</dbReference>
<name>A0A1I1NE72_9CLOT</name>
<evidence type="ECO:0000256" key="2">
    <source>
        <dbReference type="SAM" id="SignalP"/>
    </source>
</evidence>
<evidence type="ECO:0000313" key="5">
    <source>
        <dbReference type="Proteomes" id="UP000199263"/>
    </source>
</evidence>
<proteinExistence type="predicted"/>
<evidence type="ECO:0000259" key="3">
    <source>
        <dbReference type="Pfam" id="PF13739"/>
    </source>
</evidence>
<feature type="region of interest" description="Disordered" evidence="1">
    <location>
        <begin position="23"/>
        <end position="72"/>
    </location>
</feature>
<dbReference type="Pfam" id="PF13739">
    <property type="entry name" value="PdaC"/>
    <property type="match status" value="1"/>
</dbReference>
<reference evidence="4 5" key="1">
    <citation type="submission" date="2016-10" db="EMBL/GenBank/DDBJ databases">
        <authorList>
            <person name="de Groot N.N."/>
        </authorList>
    </citation>
    <scope>NUCLEOTIDE SEQUENCE [LARGE SCALE GENOMIC DNA]</scope>
    <source>
        <strain evidence="4 5">DSM 12992</strain>
    </source>
</reference>
<gene>
    <name evidence="4" type="ORF">SAMN05421842_11431</name>
</gene>
<dbReference type="STRING" id="119641.SAMN05421842_11431"/>
<feature type="signal peptide" evidence="2">
    <location>
        <begin position="1"/>
        <end position="21"/>
    </location>
</feature>
<protein>
    <recommendedName>
        <fullName evidence="3">Deacetylase PdaC domain-containing protein</fullName>
    </recommendedName>
</protein>
<feature type="chain" id="PRO_5039200574" description="Deacetylase PdaC domain-containing protein" evidence="2">
    <location>
        <begin position="22"/>
        <end position="285"/>
    </location>
</feature>